<accession>A0A151WIU3</accession>
<name>A0A151WIU3_9HYME</name>
<gene>
    <name evidence="1" type="ORF">ALC60_13222</name>
</gene>
<dbReference type="EMBL" id="KQ983078">
    <property type="protein sequence ID" value="KYQ47746.1"/>
    <property type="molecule type" value="Genomic_DNA"/>
</dbReference>
<dbReference type="Proteomes" id="UP000075809">
    <property type="component" value="Unassembled WGS sequence"/>
</dbReference>
<evidence type="ECO:0000313" key="1">
    <source>
        <dbReference type="EMBL" id="KYQ47746.1"/>
    </source>
</evidence>
<reference evidence="1 2" key="1">
    <citation type="submission" date="2015-09" db="EMBL/GenBank/DDBJ databases">
        <title>Trachymyrmex zeteki WGS genome.</title>
        <authorList>
            <person name="Nygaard S."/>
            <person name="Hu H."/>
            <person name="Boomsma J."/>
            <person name="Zhang G."/>
        </authorList>
    </citation>
    <scope>NUCLEOTIDE SEQUENCE [LARGE SCALE GENOMIC DNA]</scope>
    <source>
        <strain evidence="1">Tzet28-1</strain>
        <tissue evidence="1">Whole body</tissue>
    </source>
</reference>
<dbReference type="AlphaFoldDB" id="A0A151WIU3"/>
<proteinExistence type="predicted"/>
<organism evidence="1 2">
    <name type="scientific">Mycetomoellerius zeteki</name>
    <dbReference type="NCBI Taxonomy" id="64791"/>
    <lineage>
        <taxon>Eukaryota</taxon>
        <taxon>Metazoa</taxon>
        <taxon>Ecdysozoa</taxon>
        <taxon>Arthropoda</taxon>
        <taxon>Hexapoda</taxon>
        <taxon>Insecta</taxon>
        <taxon>Pterygota</taxon>
        <taxon>Neoptera</taxon>
        <taxon>Endopterygota</taxon>
        <taxon>Hymenoptera</taxon>
        <taxon>Apocrita</taxon>
        <taxon>Aculeata</taxon>
        <taxon>Formicoidea</taxon>
        <taxon>Formicidae</taxon>
        <taxon>Myrmicinae</taxon>
        <taxon>Mycetomoellerius</taxon>
    </lineage>
</organism>
<evidence type="ECO:0000313" key="2">
    <source>
        <dbReference type="Proteomes" id="UP000075809"/>
    </source>
</evidence>
<dbReference type="STRING" id="64791.A0A151WIU3"/>
<protein>
    <submittedName>
        <fullName evidence="1">Uncharacterized protein</fullName>
    </submittedName>
</protein>
<sequence length="109" mass="12620">MTEIQVLQVIIEEFANKPSKKITINAAKPSERLEEPREERIKQLIQMAHLNQEEKEILLHVCDEYNDMFHLEGESLTCTSVLSHEITTRADSATVNVRPYAFPRSIKKK</sequence>
<keyword evidence="2" id="KW-1185">Reference proteome</keyword>